<accession>A0ABX2B4W7</accession>
<evidence type="ECO:0008006" key="4">
    <source>
        <dbReference type="Google" id="ProtNLM"/>
    </source>
</evidence>
<proteinExistence type="predicted"/>
<dbReference type="RefSeq" id="WP_172345747.1">
    <property type="nucleotide sequence ID" value="NZ_CATJFF010000116.1"/>
</dbReference>
<feature type="signal peptide" evidence="1">
    <location>
        <begin position="1"/>
        <end position="19"/>
    </location>
</feature>
<comment type="caution">
    <text evidence="2">The sequence shown here is derived from an EMBL/GenBank/DDBJ whole genome shotgun (WGS) entry which is preliminary data.</text>
</comment>
<keyword evidence="3" id="KW-1185">Reference proteome</keyword>
<evidence type="ECO:0000313" key="2">
    <source>
        <dbReference type="EMBL" id="NPE26323.1"/>
    </source>
</evidence>
<dbReference type="Proteomes" id="UP000820977">
    <property type="component" value="Unassembled WGS sequence"/>
</dbReference>
<dbReference type="Gene3D" id="2.60.40.3080">
    <property type="match status" value="1"/>
</dbReference>
<sequence>MRKTLLTSLCMLFCIICSAEDKIYQEAFIHEIVMQLTEEQDHIIIGQHKSPIRTPQISYDNQHLYITPHYDVPDAQIIIRDETDNIIYDINTALTGSNSVITLPQYVMENKYSIELVYSEKHYIGIF</sequence>
<protein>
    <recommendedName>
        <fullName evidence="4">DUF3244 domain-containing protein</fullName>
    </recommendedName>
</protein>
<name>A0ABX2B4W7_9BACT</name>
<dbReference type="EMBL" id="JABKKJ010000047">
    <property type="protein sequence ID" value="NPE26323.1"/>
    <property type="molecule type" value="Genomic_DNA"/>
</dbReference>
<reference evidence="2 3" key="1">
    <citation type="submission" date="2020-05" db="EMBL/GenBank/DDBJ databases">
        <title>Distinct polysaccharide utilization as determinants for interspecies competition between intestinal Prevotella spp.</title>
        <authorList>
            <person name="Galvez E.J.C."/>
            <person name="Iljazovic A."/>
            <person name="Strowig T."/>
        </authorList>
    </citation>
    <scope>NUCLEOTIDE SEQUENCE [LARGE SCALE GENOMIC DNA]</scope>
    <source>
        <strain evidence="2 3">PCHR</strain>
    </source>
</reference>
<evidence type="ECO:0000256" key="1">
    <source>
        <dbReference type="SAM" id="SignalP"/>
    </source>
</evidence>
<feature type="chain" id="PRO_5046757607" description="DUF3244 domain-containing protein" evidence="1">
    <location>
        <begin position="20"/>
        <end position="127"/>
    </location>
</feature>
<evidence type="ECO:0000313" key="3">
    <source>
        <dbReference type="Proteomes" id="UP000820977"/>
    </source>
</evidence>
<organism evidence="2 3">
    <name type="scientific">Xylanibacter caecicola</name>
    <dbReference type="NCBI Taxonomy" id="2736294"/>
    <lineage>
        <taxon>Bacteria</taxon>
        <taxon>Pseudomonadati</taxon>
        <taxon>Bacteroidota</taxon>
        <taxon>Bacteroidia</taxon>
        <taxon>Bacteroidales</taxon>
        <taxon>Prevotellaceae</taxon>
        <taxon>Xylanibacter</taxon>
    </lineage>
</organism>
<gene>
    <name evidence="2" type="ORF">HPS54_12545</name>
</gene>
<keyword evidence="1" id="KW-0732">Signal</keyword>